<keyword evidence="2" id="KW-1185">Reference proteome</keyword>
<name>A0A0W0SLM5_9GAMM</name>
<dbReference type="Proteomes" id="UP000054742">
    <property type="component" value="Unassembled WGS sequence"/>
</dbReference>
<dbReference type="OrthoDB" id="5648440at2"/>
<accession>A0A0W0SLM5</accession>
<evidence type="ECO:0000313" key="1">
    <source>
        <dbReference type="EMBL" id="KTC84137.1"/>
    </source>
</evidence>
<reference evidence="1 2" key="1">
    <citation type="submission" date="2015-11" db="EMBL/GenBank/DDBJ databases">
        <title>Genomic analysis of 38 Legionella species identifies large and diverse effector repertoires.</title>
        <authorList>
            <person name="Burstein D."/>
            <person name="Amaro F."/>
            <person name="Zusman T."/>
            <person name="Lifshitz Z."/>
            <person name="Cohen O."/>
            <person name="Gilbert J.A."/>
            <person name="Pupko T."/>
            <person name="Shuman H.A."/>
            <person name="Segal G."/>
        </authorList>
    </citation>
    <scope>NUCLEOTIDE SEQUENCE [LARGE SCALE GENOMIC DNA]</scope>
    <source>
        <strain evidence="1 2">ATCC 43878</strain>
    </source>
</reference>
<organism evidence="1 2">
    <name type="scientific">Legionella brunensis</name>
    <dbReference type="NCBI Taxonomy" id="29422"/>
    <lineage>
        <taxon>Bacteria</taxon>
        <taxon>Pseudomonadati</taxon>
        <taxon>Pseudomonadota</taxon>
        <taxon>Gammaproteobacteria</taxon>
        <taxon>Legionellales</taxon>
        <taxon>Legionellaceae</taxon>
        <taxon>Legionella</taxon>
    </lineage>
</organism>
<dbReference type="RefSeq" id="WP_058441567.1">
    <property type="nucleotide sequence ID" value="NZ_CAAAHU010000003.1"/>
</dbReference>
<gene>
    <name evidence="1" type="ORF">Lbru_1498</name>
</gene>
<comment type="caution">
    <text evidence="1">The sequence shown here is derived from an EMBL/GenBank/DDBJ whole genome shotgun (WGS) entry which is preliminary data.</text>
</comment>
<sequence>MKFFCKKCGARATPKIEIVSQLSSSSVKVYFCSECHERLLQLGGYANFLSTFGEWPFALCDFLMVIYFEVKQLIQRNKAK</sequence>
<dbReference type="EMBL" id="LNXV01000011">
    <property type="protein sequence ID" value="KTC84137.1"/>
    <property type="molecule type" value="Genomic_DNA"/>
</dbReference>
<protein>
    <submittedName>
        <fullName evidence="1">Uncharacterized protein</fullName>
    </submittedName>
</protein>
<evidence type="ECO:0000313" key="2">
    <source>
        <dbReference type="Proteomes" id="UP000054742"/>
    </source>
</evidence>
<dbReference type="PATRIC" id="fig|29422.6.peg.1587"/>
<proteinExistence type="predicted"/>
<dbReference type="AlphaFoldDB" id="A0A0W0SLM5"/>